<reference evidence="4" key="2">
    <citation type="submission" date="2025-08" db="UniProtKB">
        <authorList>
            <consortium name="RefSeq"/>
        </authorList>
    </citation>
    <scope>IDENTIFICATION</scope>
    <source>
        <tissue evidence="4">Leaf</tissue>
    </source>
</reference>
<dbReference type="InterPro" id="IPR001878">
    <property type="entry name" value="Znf_CCHC"/>
</dbReference>
<organism evidence="3 4">
    <name type="scientific">Camelina sativa</name>
    <name type="common">False flax</name>
    <name type="synonym">Myagrum sativum</name>
    <dbReference type="NCBI Taxonomy" id="90675"/>
    <lineage>
        <taxon>Eukaryota</taxon>
        <taxon>Viridiplantae</taxon>
        <taxon>Streptophyta</taxon>
        <taxon>Embryophyta</taxon>
        <taxon>Tracheophyta</taxon>
        <taxon>Spermatophyta</taxon>
        <taxon>Magnoliopsida</taxon>
        <taxon>eudicotyledons</taxon>
        <taxon>Gunneridae</taxon>
        <taxon>Pentapetalae</taxon>
        <taxon>rosids</taxon>
        <taxon>malvids</taxon>
        <taxon>Brassicales</taxon>
        <taxon>Brassicaceae</taxon>
        <taxon>Camelineae</taxon>
        <taxon>Camelina</taxon>
    </lineage>
</organism>
<accession>A0ABM0V178</accession>
<name>A0ABM0V178_CAMSA</name>
<protein>
    <submittedName>
        <fullName evidence="4">E3 ubiquitin-protein ligase XBAT34</fullName>
    </submittedName>
</protein>
<dbReference type="Proteomes" id="UP000694864">
    <property type="component" value="Chromosome 12"/>
</dbReference>
<gene>
    <name evidence="4" type="primary">LOC104731577</name>
</gene>
<evidence type="ECO:0000313" key="3">
    <source>
        <dbReference type="Proteomes" id="UP000694864"/>
    </source>
</evidence>
<keyword evidence="1" id="KW-0863">Zinc-finger</keyword>
<proteinExistence type="predicted"/>
<keyword evidence="1" id="KW-0479">Metal-binding</keyword>
<evidence type="ECO:0000313" key="4">
    <source>
        <dbReference type="RefSeq" id="XP_010449300.1"/>
    </source>
</evidence>
<sequence>MVQQQSESKDELLFQQVSYNDVEAIKLLRREGAGFEDVAYIVPIPEEDSTGTTSMVEDTTGNMAFAVQTRLRNLCLIREDRDKMLCASCGRTGHLAENCSYVRSRGQAQDKTKG</sequence>
<dbReference type="RefSeq" id="XP_010449300.1">
    <property type="nucleotide sequence ID" value="XM_010450998.2"/>
</dbReference>
<feature type="domain" description="CCHC-type" evidence="2">
    <location>
        <begin position="86"/>
        <end position="99"/>
    </location>
</feature>
<dbReference type="InterPro" id="IPR036875">
    <property type="entry name" value="Znf_CCHC_sf"/>
</dbReference>
<dbReference type="SUPFAM" id="SSF57756">
    <property type="entry name" value="Retrovirus zinc finger-like domains"/>
    <property type="match status" value="1"/>
</dbReference>
<dbReference type="GeneID" id="104731577"/>
<evidence type="ECO:0000256" key="1">
    <source>
        <dbReference type="PROSITE-ProRule" id="PRU00047"/>
    </source>
</evidence>
<reference evidence="3" key="1">
    <citation type="journal article" date="2014" name="Nat. Commun.">
        <title>The emerging biofuel crop Camelina sativa retains a highly undifferentiated hexaploid genome structure.</title>
        <authorList>
            <person name="Kagale S."/>
            <person name="Koh C."/>
            <person name="Nixon J."/>
            <person name="Bollina V."/>
            <person name="Clarke W.E."/>
            <person name="Tuteja R."/>
            <person name="Spillane C."/>
            <person name="Robinson S.J."/>
            <person name="Links M.G."/>
            <person name="Clarke C."/>
            <person name="Higgins E.E."/>
            <person name="Huebert T."/>
            <person name="Sharpe A.G."/>
            <person name="Parkin I.A."/>
        </authorList>
    </citation>
    <scope>NUCLEOTIDE SEQUENCE [LARGE SCALE GENOMIC DNA]</scope>
    <source>
        <strain evidence="3">cv. DH55</strain>
    </source>
</reference>
<keyword evidence="3" id="KW-1185">Reference proteome</keyword>
<evidence type="ECO:0000259" key="2">
    <source>
        <dbReference type="PROSITE" id="PS50158"/>
    </source>
</evidence>
<dbReference type="PROSITE" id="PS50158">
    <property type="entry name" value="ZF_CCHC"/>
    <property type="match status" value="1"/>
</dbReference>
<keyword evidence="1" id="KW-0862">Zinc</keyword>